<dbReference type="InterPro" id="IPR002508">
    <property type="entry name" value="MurNAc-LAA_cat"/>
</dbReference>
<comment type="caution">
    <text evidence="4">The sequence shown here is derived from an EMBL/GenBank/DDBJ whole genome shotgun (WGS) entry which is preliminary data.</text>
</comment>
<protein>
    <submittedName>
        <fullName evidence="4">N-acetylmuramoyl-L-alanine amidase</fullName>
    </submittedName>
</protein>
<dbReference type="Gene3D" id="3.40.630.40">
    <property type="entry name" value="Zn-dependent exopeptidases"/>
    <property type="match status" value="1"/>
</dbReference>
<dbReference type="SMART" id="SM00646">
    <property type="entry name" value="Ami_3"/>
    <property type="match status" value="1"/>
</dbReference>
<dbReference type="Proteomes" id="UP000298460">
    <property type="component" value="Unassembled WGS sequence"/>
</dbReference>
<evidence type="ECO:0000256" key="1">
    <source>
        <dbReference type="ARBA" id="ARBA00022801"/>
    </source>
</evidence>
<feature type="domain" description="MurNAc-LAA" evidence="3">
    <location>
        <begin position="166"/>
        <end position="285"/>
    </location>
</feature>
<dbReference type="Pfam" id="PF01520">
    <property type="entry name" value="Amidase_3"/>
    <property type="match status" value="1"/>
</dbReference>
<evidence type="ECO:0000256" key="2">
    <source>
        <dbReference type="SAM" id="SignalP"/>
    </source>
</evidence>
<dbReference type="PANTHER" id="PTHR30404:SF0">
    <property type="entry name" value="N-ACETYLMURAMOYL-L-ALANINE AMIDASE AMIC"/>
    <property type="match status" value="1"/>
</dbReference>
<dbReference type="PANTHER" id="PTHR30404">
    <property type="entry name" value="N-ACETYLMURAMOYL-L-ALANINE AMIDASE"/>
    <property type="match status" value="1"/>
</dbReference>
<name>A0A4Z0R3S3_9FIRM</name>
<dbReference type="SUPFAM" id="SSF53187">
    <property type="entry name" value="Zn-dependent exopeptidases"/>
    <property type="match status" value="1"/>
</dbReference>
<dbReference type="GO" id="GO:0009253">
    <property type="term" value="P:peptidoglycan catabolic process"/>
    <property type="evidence" value="ECO:0007669"/>
    <property type="project" value="InterPro"/>
</dbReference>
<dbReference type="OrthoDB" id="9772024at2"/>
<evidence type="ECO:0000259" key="3">
    <source>
        <dbReference type="SMART" id="SM00646"/>
    </source>
</evidence>
<dbReference type="PROSITE" id="PS51257">
    <property type="entry name" value="PROKAR_LIPOPROTEIN"/>
    <property type="match status" value="1"/>
</dbReference>
<keyword evidence="5" id="KW-1185">Reference proteome</keyword>
<sequence length="289" mass="30974">MRNKLKIMVLLLSVGMMCISLSACTQTNKFEPVAGTELPKYSNNETWNTDTSTIGDGGQATIQKAEYAPSRSSTPTPIVKSIGKVIVIDPGHANRSNLELEANAPGSSVMKIKDGGGAVGIDTKTPEYLINMNVSLQLRDLLQKKGYTIVMTKTDNSVSLGNIQRAEIGNKEKAALVLRIHADSSENTTASGASMLVPLPVNDETKAIIDESNRCGRIILNSLTSEVGMKNRGLAPHNDMTGFNWSKVPVILVEMGFLSNPDEDRALSDANYQAKLAKALADGIAEALK</sequence>
<gene>
    <name evidence="4" type="ORF">E4K67_15260</name>
</gene>
<organism evidence="4 5">
    <name type="scientific">Desulfosporosinus fructosivorans</name>
    <dbReference type="NCBI Taxonomy" id="2018669"/>
    <lineage>
        <taxon>Bacteria</taxon>
        <taxon>Bacillati</taxon>
        <taxon>Bacillota</taxon>
        <taxon>Clostridia</taxon>
        <taxon>Eubacteriales</taxon>
        <taxon>Desulfitobacteriaceae</taxon>
        <taxon>Desulfosporosinus</taxon>
    </lineage>
</organism>
<accession>A0A4Z0R3S3</accession>
<evidence type="ECO:0000313" key="4">
    <source>
        <dbReference type="EMBL" id="TGE37224.1"/>
    </source>
</evidence>
<keyword evidence="1" id="KW-0378">Hydrolase</keyword>
<dbReference type="RefSeq" id="WP_135548191.1">
    <property type="nucleotide sequence ID" value="NZ_SPQQ01000005.1"/>
</dbReference>
<dbReference type="AlphaFoldDB" id="A0A4Z0R3S3"/>
<evidence type="ECO:0000313" key="5">
    <source>
        <dbReference type="Proteomes" id="UP000298460"/>
    </source>
</evidence>
<dbReference type="GO" id="GO:0008745">
    <property type="term" value="F:N-acetylmuramoyl-L-alanine amidase activity"/>
    <property type="evidence" value="ECO:0007669"/>
    <property type="project" value="InterPro"/>
</dbReference>
<keyword evidence="2" id="KW-0732">Signal</keyword>
<feature type="chain" id="PRO_5021219800" evidence="2">
    <location>
        <begin position="23"/>
        <end position="289"/>
    </location>
</feature>
<dbReference type="EMBL" id="SPQQ01000005">
    <property type="protein sequence ID" value="TGE37224.1"/>
    <property type="molecule type" value="Genomic_DNA"/>
</dbReference>
<dbReference type="GO" id="GO:0030288">
    <property type="term" value="C:outer membrane-bounded periplasmic space"/>
    <property type="evidence" value="ECO:0007669"/>
    <property type="project" value="TreeGrafter"/>
</dbReference>
<feature type="signal peptide" evidence="2">
    <location>
        <begin position="1"/>
        <end position="22"/>
    </location>
</feature>
<reference evidence="4 5" key="1">
    <citation type="submission" date="2019-03" db="EMBL/GenBank/DDBJ databases">
        <title>Draft Genome Sequence of Desulfosporosinus fructosivorans Strain 63.6F, Isolated from Marine Sediment in the Baltic Sea.</title>
        <authorList>
            <person name="Hausmann B."/>
            <person name="Vandieken V."/>
            <person name="Pjevac P."/>
            <person name="Schreck K."/>
            <person name="Herbold C.W."/>
            <person name="Loy A."/>
        </authorList>
    </citation>
    <scope>NUCLEOTIDE SEQUENCE [LARGE SCALE GENOMIC DNA]</scope>
    <source>
        <strain evidence="4 5">63.6F</strain>
    </source>
</reference>
<dbReference type="CDD" id="cd02696">
    <property type="entry name" value="MurNAc-LAA"/>
    <property type="match status" value="1"/>
</dbReference>
<dbReference type="InterPro" id="IPR050695">
    <property type="entry name" value="N-acetylmuramoyl_amidase_3"/>
</dbReference>
<proteinExistence type="predicted"/>